<proteinExistence type="predicted"/>
<keyword evidence="3" id="KW-1185">Reference proteome</keyword>
<name>A0AAD5YPT3_9AGAR</name>
<reference evidence="2" key="1">
    <citation type="submission" date="2022-07" db="EMBL/GenBank/DDBJ databases">
        <title>Genome Sequence of Leucocoprinus birnbaumii.</title>
        <authorList>
            <person name="Buettner E."/>
        </authorList>
    </citation>
    <scope>NUCLEOTIDE SEQUENCE</scope>
    <source>
        <strain evidence="2">VT141</strain>
    </source>
</reference>
<feature type="region of interest" description="Disordered" evidence="1">
    <location>
        <begin position="155"/>
        <end position="209"/>
    </location>
</feature>
<dbReference type="Proteomes" id="UP001213000">
    <property type="component" value="Unassembled WGS sequence"/>
</dbReference>
<dbReference type="EMBL" id="JANIEX010000446">
    <property type="protein sequence ID" value="KAJ3566961.1"/>
    <property type="molecule type" value="Genomic_DNA"/>
</dbReference>
<evidence type="ECO:0000256" key="1">
    <source>
        <dbReference type="SAM" id="MobiDB-lite"/>
    </source>
</evidence>
<protein>
    <submittedName>
        <fullName evidence="2">Uncharacterized protein</fullName>
    </submittedName>
</protein>
<organism evidence="2 3">
    <name type="scientific">Leucocoprinus birnbaumii</name>
    <dbReference type="NCBI Taxonomy" id="56174"/>
    <lineage>
        <taxon>Eukaryota</taxon>
        <taxon>Fungi</taxon>
        <taxon>Dikarya</taxon>
        <taxon>Basidiomycota</taxon>
        <taxon>Agaricomycotina</taxon>
        <taxon>Agaricomycetes</taxon>
        <taxon>Agaricomycetidae</taxon>
        <taxon>Agaricales</taxon>
        <taxon>Agaricineae</taxon>
        <taxon>Agaricaceae</taxon>
        <taxon>Leucocoprinus</taxon>
    </lineage>
</organism>
<evidence type="ECO:0000313" key="2">
    <source>
        <dbReference type="EMBL" id="KAJ3566961.1"/>
    </source>
</evidence>
<feature type="compositionally biased region" description="Polar residues" evidence="1">
    <location>
        <begin position="175"/>
        <end position="204"/>
    </location>
</feature>
<evidence type="ECO:0000313" key="3">
    <source>
        <dbReference type="Proteomes" id="UP001213000"/>
    </source>
</evidence>
<sequence>MPAPATFVTDHTTFLGFPLIPGTKCRPLIDKSTLHSPRLSSAPPPADVYSRLSITPLSVLLQQVRTILPAALMNLFHRHITTSALQSPISPCFPPIIFSIIGCVLSSPSPASFIQSIVKLNLFDTDPFQDPASVQALLDQIKSSTAWQELAAASTSSQLTEPIPASSEEPATLPPKTSTSGPSVASLLSQLQSPEASSHPSSDISDVESRAQFTVEKRANVQPDSAPPKKDLRLFSFEESMPVILQLSRDSVFVEEMKKIKRDQNALERQLWGERRSIHKKYEEKLKAAKTKASIIGGSISKHDAETLVDAHKKELLKFDRDRALPAWDSLVSQQQVKLQRLQVPTMHMTSNSEERELQQRVIQVLTSIIGPSISEK</sequence>
<gene>
    <name evidence="2" type="ORF">NP233_g6667</name>
</gene>
<accession>A0AAD5YPT3</accession>
<comment type="caution">
    <text evidence="2">The sequence shown here is derived from an EMBL/GenBank/DDBJ whole genome shotgun (WGS) entry which is preliminary data.</text>
</comment>
<dbReference type="AlphaFoldDB" id="A0AAD5YPT3"/>